<accession>A0AAW8DMT5</accession>
<dbReference type="Proteomes" id="UP001242995">
    <property type="component" value="Unassembled WGS sequence"/>
</dbReference>
<dbReference type="InterPro" id="IPR023833">
    <property type="entry name" value="Signal_pept_SipW-depend-type"/>
</dbReference>
<keyword evidence="4" id="KW-1185">Reference proteome</keyword>
<evidence type="ECO:0000313" key="5">
    <source>
        <dbReference type="Proteomes" id="UP001242995"/>
    </source>
</evidence>
<organism evidence="2 5">
    <name type="scientific">Arthrobacter bambusae</name>
    <dbReference type="NCBI Taxonomy" id="1338426"/>
    <lineage>
        <taxon>Bacteria</taxon>
        <taxon>Bacillati</taxon>
        <taxon>Actinomycetota</taxon>
        <taxon>Actinomycetes</taxon>
        <taxon>Micrococcales</taxon>
        <taxon>Micrococcaceae</taxon>
        <taxon>Arthrobacter</taxon>
    </lineage>
</organism>
<dbReference type="AlphaFoldDB" id="A0AAW8DMT5"/>
<name>A0AAW8DMT5_9MICC</name>
<evidence type="ECO:0000313" key="4">
    <source>
        <dbReference type="Proteomes" id="UP001230951"/>
    </source>
</evidence>
<comment type="caution">
    <text evidence="2">The sequence shown here is derived from an EMBL/GenBank/DDBJ whole genome shotgun (WGS) entry which is preliminary data.</text>
</comment>
<keyword evidence="1" id="KW-0732">Signal</keyword>
<dbReference type="EMBL" id="JAUSRG010000024">
    <property type="protein sequence ID" value="MDP9907658.1"/>
    <property type="molecule type" value="Genomic_DNA"/>
</dbReference>
<evidence type="ECO:0000256" key="1">
    <source>
        <dbReference type="SAM" id="SignalP"/>
    </source>
</evidence>
<evidence type="ECO:0000313" key="3">
    <source>
        <dbReference type="EMBL" id="MDQ0183275.1"/>
    </source>
</evidence>
<sequence length="191" mass="18974">MRAILAGGLVLGAGCTLTLAAWNDSEFAAGTFTASSFQIESSVNSGGAWLAHPTSGSAATMAFSAAGMSPSTVNYAPIWIRTTAGSLSGTLTLQGASNNNAALAAALTYRVVRYSSGSCDSSQFTAGASYLVGTSASTVPLTTAGAATAVAANSLSPTQMCFEVTMLASADNSLQGASVTATWEIKGTSDS</sequence>
<feature type="chain" id="PRO_5043959007" evidence="1">
    <location>
        <begin position="21"/>
        <end position="191"/>
    </location>
</feature>
<gene>
    <name evidence="2" type="ORF">J2S90_004653</name>
    <name evidence="3" type="ORF">J2S93_004735</name>
</gene>
<dbReference type="EMBL" id="JAUSTF010000022">
    <property type="protein sequence ID" value="MDQ0183275.1"/>
    <property type="molecule type" value="Genomic_DNA"/>
</dbReference>
<dbReference type="Proteomes" id="UP001230951">
    <property type="component" value="Unassembled WGS sequence"/>
</dbReference>
<feature type="signal peptide" evidence="1">
    <location>
        <begin position="1"/>
        <end position="20"/>
    </location>
</feature>
<evidence type="ECO:0000313" key="2">
    <source>
        <dbReference type="EMBL" id="MDP9907658.1"/>
    </source>
</evidence>
<reference evidence="2 4" key="1">
    <citation type="submission" date="2023-07" db="EMBL/GenBank/DDBJ databases">
        <title>Sorghum-associated microbial communities from plants grown in Nebraska, USA.</title>
        <authorList>
            <person name="Schachtman D."/>
        </authorList>
    </citation>
    <scope>NUCLEOTIDE SEQUENCE</scope>
    <source>
        <strain evidence="2">DS1006</strain>
        <strain evidence="3 4">DS1016</strain>
    </source>
</reference>
<proteinExistence type="predicted"/>
<dbReference type="RefSeq" id="WP_306964400.1">
    <property type="nucleotide sequence ID" value="NZ_JAUSRG010000024.1"/>
</dbReference>
<protein>
    <submittedName>
        <fullName evidence="2">Ribosomally synthesized peptide with SipW-like signal peptide</fullName>
    </submittedName>
</protein>
<dbReference type="PROSITE" id="PS51257">
    <property type="entry name" value="PROKAR_LIPOPROTEIN"/>
    <property type="match status" value="1"/>
</dbReference>
<dbReference type="NCBIfam" id="TIGR04088">
    <property type="entry name" value="cognate_SipW"/>
    <property type="match status" value="1"/>
</dbReference>